<protein>
    <recommendedName>
        <fullName evidence="4">SbsA Ig-like domain-containing protein</fullName>
    </recommendedName>
</protein>
<evidence type="ECO:0000313" key="2">
    <source>
        <dbReference type="EMBL" id="PZO49164.1"/>
    </source>
</evidence>
<evidence type="ECO:0000256" key="1">
    <source>
        <dbReference type="SAM" id="MobiDB-lite"/>
    </source>
</evidence>
<feature type="region of interest" description="Disordered" evidence="1">
    <location>
        <begin position="408"/>
        <end position="431"/>
    </location>
</feature>
<evidence type="ECO:0000313" key="3">
    <source>
        <dbReference type="Proteomes" id="UP000249794"/>
    </source>
</evidence>
<gene>
    <name evidence="2" type="ORF">DCF15_17145</name>
</gene>
<comment type="caution">
    <text evidence="2">The sequence shown here is derived from an EMBL/GenBank/DDBJ whole genome shotgun (WGS) entry which is preliminary data.</text>
</comment>
<name>A0A2W4WVH9_9CYAN</name>
<reference evidence="3" key="1">
    <citation type="submission" date="2018-04" db="EMBL/GenBank/DDBJ databases">
        <authorList>
            <person name="Cornet L."/>
        </authorList>
    </citation>
    <scope>NUCLEOTIDE SEQUENCE [LARGE SCALE GENOMIC DNA]</scope>
</reference>
<proteinExistence type="predicted"/>
<dbReference type="SUPFAM" id="SSF82171">
    <property type="entry name" value="DPP6 N-terminal domain-like"/>
    <property type="match status" value="1"/>
</dbReference>
<dbReference type="AlphaFoldDB" id="A0A2W4WVH9"/>
<dbReference type="Proteomes" id="UP000249794">
    <property type="component" value="Unassembled WGS sequence"/>
</dbReference>
<dbReference type="EMBL" id="QBMP01000218">
    <property type="protein sequence ID" value="PZO49164.1"/>
    <property type="molecule type" value="Genomic_DNA"/>
</dbReference>
<sequence length="537" mass="58201">MQPLDRTAWAVIGLLAVVIAAMLLLGSQARPSVRSFSWQDQAVSAEDVAFMLTFTQPVEPQSVEKNLVIKPALAGKFSWAGRRMAYTLAVPAPYGESYTLSLPKADALGGQSGFEPFQAAFRTRDRIFAYIGAEGADQGRLIMFNLTRKEKTILTPEGQRVLNFQPYPERDRILFSAIDTKEKTEGLAIASLYTVLTGLDETAAPAKWKFWQHATKPLAAGTTELVLDNKDYQNLKFDLSPDGKVIVVQRVSNKNPADFGPWVIRAGEAPRPLKTEPGGDFTIAPDSQSLLLQQGQGTAVIALFPEAEKANEPKGQSSDALLDFLPEYGLTLDVATDGSAAALVNFNQDDPAKQYTQSLFWVSSAGVEKQLLETDGSILSAKFSDNNQLLYCLVNRLVEGAGLGVATDSAETSESGSDSSSASSNSGSSELDLGEQTYQVVPYLSVINIKTGQEQKLLEMPPQPEITVSPSPDGIAILFDETLVLDPQKTGSSFSGATDRLWLLPLFSTEAERMSEQPIPLPPTQLEVAGRHPLWLP</sequence>
<reference evidence="2 3" key="2">
    <citation type="submission" date="2018-06" db="EMBL/GenBank/DDBJ databases">
        <title>Metagenomic assembly of (sub)arctic Cyanobacteria and their associated microbiome from non-axenic cultures.</title>
        <authorList>
            <person name="Baurain D."/>
        </authorList>
    </citation>
    <scope>NUCLEOTIDE SEQUENCE [LARGE SCALE GENOMIC DNA]</scope>
    <source>
        <strain evidence="2">ULC027bin1</strain>
    </source>
</reference>
<dbReference type="Gene3D" id="2.60.40.3710">
    <property type="match status" value="1"/>
</dbReference>
<feature type="compositionally biased region" description="Low complexity" evidence="1">
    <location>
        <begin position="408"/>
        <end position="429"/>
    </location>
</feature>
<accession>A0A2W4WVH9</accession>
<evidence type="ECO:0008006" key="4">
    <source>
        <dbReference type="Google" id="ProtNLM"/>
    </source>
</evidence>
<organism evidence="2 3">
    <name type="scientific">Phormidesmis priestleyi</name>
    <dbReference type="NCBI Taxonomy" id="268141"/>
    <lineage>
        <taxon>Bacteria</taxon>
        <taxon>Bacillati</taxon>
        <taxon>Cyanobacteriota</taxon>
        <taxon>Cyanophyceae</taxon>
        <taxon>Leptolyngbyales</taxon>
        <taxon>Leptolyngbyaceae</taxon>
        <taxon>Phormidesmis</taxon>
    </lineage>
</organism>